<proteinExistence type="predicted"/>
<accession>A0A8D8RF71</accession>
<dbReference type="EMBL" id="HBUF01147481">
    <property type="protein sequence ID" value="CAG6647532.1"/>
    <property type="molecule type" value="Transcribed_RNA"/>
</dbReference>
<sequence>MNYNTRYTSDHNIVGTSTINRVQCNCPLSIVNVSQTAACRKYKTRNRRITYNLHPIIASVTQIQTIDTLFQRNSGLQCCHFTFFINLYGGLFEPSFFLG</sequence>
<evidence type="ECO:0000313" key="1">
    <source>
        <dbReference type="EMBL" id="CAG6647532.1"/>
    </source>
</evidence>
<name>A0A8D8RF71_9HEMI</name>
<dbReference type="AlphaFoldDB" id="A0A8D8RF71"/>
<organism evidence="1">
    <name type="scientific">Cacopsylla melanoneura</name>
    <dbReference type="NCBI Taxonomy" id="428564"/>
    <lineage>
        <taxon>Eukaryota</taxon>
        <taxon>Metazoa</taxon>
        <taxon>Ecdysozoa</taxon>
        <taxon>Arthropoda</taxon>
        <taxon>Hexapoda</taxon>
        <taxon>Insecta</taxon>
        <taxon>Pterygota</taxon>
        <taxon>Neoptera</taxon>
        <taxon>Paraneoptera</taxon>
        <taxon>Hemiptera</taxon>
        <taxon>Sternorrhyncha</taxon>
        <taxon>Psylloidea</taxon>
        <taxon>Psyllidae</taxon>
        <taxon>Psyllinae</taxon>
        <taxon>Cacopsylla</taxon>
    </lineage>
</organism>
<reference evidence="1" key="1">
    <citation type="submission" date="2021-05" db="EMBL/GenBank/DDBJ databases">
        <authorList>
            <person name="Alioto T."/>
            <person name="Alioto T."/>
            <person name="Gomez Garrido J."/>
        </authorList>
    </citation>
    <scope>NUCLEOTIDE SEQUENCE</scope>
</reference>
<protein>
    <submittedName>
        <fullName evidence="1">Uncharacterized protein</fullName>
    </submittedName>
</protein>